<dbReference type="Gene3D" id="3.90.1150.10">
    <property type="entry name" value="Aspartate Aminotransferase, domain 1"/>
    <property type="match status" value="1"/>
</dbReference>
<dbReference type="Proteomes" id="UP000534306">
    <property type="component" value="Unassembled WGS sequence"/>
</dbReference>
<evidence type="ECO:0000256" key="3">
    <source>
        <dbReference type="PIRSR" id="PIRSR000390-2"/>
    </source>
</evidence>
<keyword evidence="3 4" id="KW-0663">Pyridoxal phosphate</keyword>
<name>A0A7Y4NXS3_9ACTN</name>
<gene>
    <name evidence="5" type="ORF">HPO96_08020</name>
</gene>
<dbReference type="EMBL" id="JABJRC010000002">
    <property type="protein sequence ID" value="NOL40187.1"/>
    <property type="molecule type" value="Genomic_DNA"/>
</dbReference>
<evidence type="ECO:0000256" key="2">
    <source>
        <dbReference type="PIRSR" id="PIRSR000390-1"/>
    </source>
</evidence>
<evidence type="ECO:0000256" key="4">
    <source>
        <dbReference type="RuleBase" id="RU004508"/>
    </source>
</evidence>
<evidence type="ECO:0000313" key="6">
    <source>
        <dbReference type="Proteomes" id="UP000534306"/>
    </source>
</evidence>
<dbReference type="CDD" id="cd00616">
    <property type="entry name" value="AHBA_syn"/>
    <property type="match status" value="1"/>
</dbReference>
<reference evidence="5 6" key="1">
    <citation type="submission" date="2020-05" db="EMBL/GenBank/DDBJ databases">
        <title>Genome sequence of Kribbella sandramycini ATCC 39419.</title>
        <authorList>
            <person name="Maclea K.S."/>
            <person name="Fair J.L."/>
        </authorList>
    </citation>
    <scope>NUCLEOTIDE SEQUENCE [LARGE SCALE GENOMIC DNA]</scope>
    <source>
        <strain evidence="5 6">ATCC 39419</strain>
    </source>
</reference>
<dbReference type="PANTHER" id="PTHR30244">
    <property type="entry name" value="TRANSAMINASE"/>
    <property type="match status" value="1"/>
</dbReference>
<comment type="cofactor">
    <cofactor evidence="1">
        <name>pyridoxal 5'-phosphate</name>
        <dbReference type="ChEBI" id="CHEBI:597326"/>
    </cofactor>
</comment>
<dbReference type="InterPro" id="IPR015424">
    <property type="entry name" value="PyrdxlP-dep_Trfase"/>
</dbReference>
<protein>
    <submittedName>
        <fullName evidence="5">DegT/DnrJ/EryC1/StrS family aminotransferase</fullName>
    </submittedName>
</protein>
<feature type="modified residue" description="N6-(pyridoxal phosphate)lysine" evidence="3">
    <location>
        <position position="244"/>
    </location>
</feature>
<dbReference type="InterPro" id="IPR015422">
    <property type="entry name" value="PyrdxlP-dep_Trfase_small"/>
</dbReference>
<proteinExistence type="inferred from homology"/>
<comment type="similarity">
    <text evidence="4">Belongs to the DegT/DnrJ/EryC1 family.</text>
</comment>
<dbReference type="Gene3D" id="3.40.640.10">
    <property type="entry name" value="Type I PLP-dependent aspartate aminotransferase-like (Major domain)"/>
    <property type="match status" value="1"/>
</dbReference>
<keyword evidence="5" id="KW-0032">Aminotransferase</keyword>
<evidence type="ECO:0000256" key="1">
    <source>
        <dbReference type="ARBA" id="ARBA00001933"/>
    </source>
</evidence>
<dbReference type="InterPro" id="IPR015421">
    <property type="entry name" value="PyrdxlP-dep_Trfase_major"/>
</dbReference>
<sequence length="451" mass="47940">MPPAPRSAPAAAGRWSSIASTCDPVGSARSFYSHDRNSVAGGIVDELAVNGGAPVRTVPLPSVFNATGRRFGDDEVKAAERVLRSGMLSSTWGAEVRALEQEFATLIGAEYAVGCSSGTAALHLAVAAVDPEPGDEIITTPISDMGTIFPILMQNAVPVFADVNPLTGNLDPAAVAAAITPRTKAVLAVHLFGKPAPIRELRALCDEHGLRLIEDCAQAYLAPVGDRYAGRVGDIGCFSLQQTKHISAGDGGLVITDDPALARRMRLFADKGWPRDTNERTYLFLALNYRMTELVGAVTRAQLTRLAGVVADRRTGAARLTAGLGELPGVRTPLDGGDHVYWMYPLVLDPDVAGDIHQWGAALTAEGVAANPGYLTGPLYAAPAIREHRTYGRSEFPLQGVAYPPGLCPVAEELIDRRLLVLNWNENYSSADVDDIVTAIRKVHSAFAQET</sequence>
<evidence type="ECO:0000313" key="5">
    <source>
        <dbReference type="EMBL" id="NOL40187.1"/>
    </source>
</evidence>
<dbReference type="SUPFAM" id="SSF53383">
    <property type="entry name" value="PLP-dependent transferases"/>
    <property type="match status" value="1"/>
</dbReference>
<dbReference type="GO" id="GO:0030170">
    <property type="term" value="F:pyridoxal phosphate binding"/>
    <property type="evidence" value="ECO:0007669"/>
    <property type="project" value="TreeGrafter"/>
</dbReference>
<dbReference type="Pfam" id="PF01041">
    <property type="entry name" value="DegT_DnrJ_EryC1"/>
    <property type="match status" value="1"/>
</dbReference>
<dbReference type="PIRSF" id="PIRSF000390">
    <property type="entry name" value="PLP_StrS"/>
    <property type="match status" value="1"/>
</dbReference>
<dbReference type="AlphaFoldDB" id="A0A7Y4NXS3"/>
<feature type="active site" description="Proton acceptor" evidence="2">
    <location>
        <position position="244"/>
    </location>
</feature>
<dbReference type="GO" id="GO:0000271">
    <property type="term" value="P:polysaccharide biosynthetic process"/>
    <property type="evidence" value="ECO:0007669"/>
    <property type="project" value="TreeGrafter"/>
</dbReference>
<accession>A0A7Y4NXS3</accession>
<comment type="caution">
    <text evidence="5">The sequence shown here is derived from an EMBL/GenBank/DDBJ whole genome shotgun (WGS) entry which is preliminary data.</text>
</comment>
<keyword evidence="6" id="KW-1185">Reference proteome</keyword>
<dbReference type="PANTHER" id="PTHR30244:SF34">
    <property type="entry name" value="DTDP-4-AMINO-4,6-DIDEOXYGALACTOSE TRANSAMINASE"/>
    <property type="match status" value="1"/>
</dbReference>
<dbReference type="GO" id="GO:0008483">
    <property type="term" value="F:transaminase activity"/>
    <property type="evidence" value="ECO:0007669"/>
    <property type="project" value="UniProtKB-KW"/>
</dbReference>
<organism evidence="5 6">
    <name type="scientific">Kribbella sandramycini</name>
    <dbReference type="NCBI Taxonomy" id="60450"/>
    <lineage>
        <taxon>Bacteria</taxon>
        <taxon>Bacillati</taxon>
        <taxon>Actinomycetota</taxon>
        <taxon>Actinomycetes</taxon>
        <taxon>Propionibacteriales</taxon>
        <taxon>Kribbellaceae</taxon>
        <taxon>Kribbella</taxon>
    </lineage>
</organism>
<dbReference type="InterPro" id="IPR000653">
    <property type="entry name" value="DegT/StrS_aminotransferase"/>
</dbReference>
<keyword evidence="5" id="KW-0808">Transferase</keyword>